<keyword evidence="9 11" id="KW-0648">Protein biosynthesis</keyword>
<dbReference type="Gene3D" id="3.30.54.20">
    <property type="match status" value="1"/>
</dbReference>
<keyword evidence="6 11" id="KW-0862">Zinc</keyword>
<dbReference type="PANTHER" id="PTHR11777">
    <property type="entry name" value="ALANYL-TRNA SYNTHETASE"/>
    <property type="match status" value="1"/>
</dbReference>
<dbReference type="AlphaFoldDB" id="A0A1I2LCJ6"/>
<organism evidence="13 14">
    <name type="scientific">Sunxiuqinia elliptica</name>
    <dbReference type="NCBI Taxonomy" id="655355"/>
    <lineage>
        <taxon>Bacteria</taxon>
        <taxon>Pseudomonadati</taxon>
        <taxon>Bacteroidota</taxon>
        <taxon>Bacteroidia</taxon>
        <taxon>Marinilabiliales</taxon>
        <taxon>Prolixibacteraceae</taxon>
        <taxon>Sunxiuqinia</taxon>
    </lineage>
</organism>
<dbReference type="GO" id="GO:0006419">
    <property type="term" value="P:alanyl-tRNA aminoacylation"/>
    <property type="evidence" value="ECO:0007669"/>
    <property type="project" value="UniProtKB-UniRule"/>
</dbReference>
<dbReference type="EMBL" id="FONW01000015">
    <property type="protein sequence ID" value="SFF76733.1"/>
    <property type="molecule type" value="Genomic_DNA"/>
</dbReference>
<dbReference type="PROSITE" id="PS50860">
    <property type="entry name" value="AA_TRNA_LIGASE_II_ALA"/>
    <property type="match status" value="1"/>
</dbReference>
<dbReference type="InterPro" id="IPR018165">
    <property type="entry name" value="Ala-tRNA-synth_IIc_core"/>
</dbReference>
<dbReference type="Gene3D" id="2.40.30.130">
    <property type="match status" value="1"/>
</dbReference>
<evidence type="ECO:0000256" key="4">
    <source>
        <dbReference type="ARBA" id="ARBA00022723"/>
    </source>
</evidence>
<dbReference type="GO" id="GO:0005524">
    <property type="term" value="F:ATP binding"/>
    <property type="evidence" value="ECO:0007669"/>
    <property type="project" value="UniProtKB-UniRule"/>
</dbReference>
<evidence type="ECO:0000256" key="7">
    <source>
        <dbReference type="ARBA" id="ARBA00022840"/>
    </source>
</evidence>
<keyword evidence="11" id="KW-0963">Cytoplasm</keyword>
<dbReference type="GO" id="GO:0008270">
    <property type="term" value="F:zinc ion binding"/>
    <property type="evidence" value="ECO:0007669"/>
    <property type="project" value="UniProtKB-UniRule"/>
</dbReference>
<dbReference type="FunFam" id="3.30.930.10:FF:000011">
    <property type="entry name" value="Alanine--tRNA ligase, cytoplasmic"/>
    <property type="match status" value="1"/>
</dbReference>
<dbReference type="Pfam" id="PF01411">
    <property type="entry name" value="tRNA-synt_2c"/>
    <property type="match status" value="1"/>
</dbReference>
<evidence type="ECO:0000256" key="6">
    <source>
        <dbReference type="ARBA" id="ARBA00022833"/>
    </source>
</evidence>
<dbReference type="InterPro" id="IPR003156">
    <property type="entry name" value="DHHA1_dom"/>
</dbReference>
<feature type="binding site" evidence="11">
    <location>
        <position position="563"/>
    </location>
    <ligand>
        <name>Zn(2+)</name>
        <dbReference type="ChEBI" id="CHEBI:29105"/>
    </ligand>
</feature>
<gene>
    <name evidence="11" type="primary">alaS</name>
    <name evidence="13" type="ORF">SAMN05216283_11572</name>
</gene>
<dbReference type="InterPro" id="IPR012947">
    <property type="entry name" value="tRNA_SAD"/>
</dbReference>
<dbReference type="SMART" id="SM00863">
    <property type="entry name" value="tRNA_SAD"/>
    <property type="match status" value="1"/>
</dbReference>
<dbReference type="InterPro" id="IPR045864">
    <property type="entry name" value="aa-tRNA-synth_II/BPL/LPL"/>
</dbReference>
<dbReference type="InterPro" id="IPR018162">
    <property type="entry name" value="Ala-tRNA-ligase_IIc_anticod-bd"/>
</dbReference>
<dbReference type="PANTHER" id="PTHR11777:SF9">
    <property type="entry name" value="ALANINE--TRNA LIGASE, CYTOPLASMIC"/>
    <property type="match status" value="1"/>
</dbReference>
<dbReference type="EC" id="6.1.1.7" evidence="11"/>
<dbReference type="RefSeq" id="WP_093921503.1">
    <property type="nucleotide sequence ID" value="NZ_FONW01000015.1"/>
</dbReference>
<feature type="domain" description="Alanyl-transfer RNA synthetases family profile" evidence="12">
    <location>
        <begin position="1"/>
        <end position="708"/>
    </location>
</feature>
<keyword evidence="2 11" id="KW-0820">tRNA-binding</keyword>
<dbReference type="Gene3D" id="3.30.930.10">
    <property type="entry name" value="Bira Bifunctional Protein, Domain 2"/>
    <property type="match status" value="1"/>
</dbReference>
<feature type="binding site" evidence="11">
    <location>
        <position position="567"/>
    </location>
    <ligand>
        <name>Zn(2+)</name>
        <dbReference type="ChEBI" id="CHEBI:29105"/>
    </ligand>
</feature>
<dbReference type="SUPFAM" id="SSF55186">
    <property type="entry name" value="ThrRS/AlaRS common domain"/>
    <property type="match status" value="1"/>
</dbReference>
<accession>A0A1I2LCJ6</accession>
<dbReference type="GO" id="GO:0005737">
    <property type="term" value="C:cytoplasm"/>
    <property type="evidence" value="ECO:0007669"/>
    <property type="project" value="UniProtKB-SubCell"/>
</dbReference>
<dbReference type="FunFam" id="3.30.54.20:FF:000001">
    <property type="entry name" value="Alanine--tRNA ligase"/>
    <property type="match status" value="1"/>
</dbReference>
<sequence>MNSKAIRKAFLDFFISKQHTIVDSAPMVVKNDPTLMFTNAGMNQFKDIFLGNQAAKAARVADTQKCLRVSGKHNDLEEVGHDTYHHTMFEMLGNWSFGDYFKEEAIDWAWEFLHDKMGIAADRMYATVFEGSEDDNLGLDVEAQRIWLKHLPADRVLNGSKKDNFWEMGDTGPCGPCSELHVDLRDDEERAKVPGVDLVNQDHPLVIEIWNLVFIQFNRKANGSLEELPAKHVDTGMGFERLCMIIQGKKSNYDTDVFQPVIGKLGTLSNKKYGENEKDDIAMRVIADHLRAIAFAIADGQLPSNNKAGYVIRRILRRAVRYGYTFLGFREPFIYQLVETLKENMGDAFPELQAQQVLIEKVIKEEEESFLRTLSTGIKLLDELIGKAADNNKKEIEGKDAFVLYDTYGFPLDLTELIARENGLSVDEAGFNKEMEAQKNRSRNAAQQETDDWVELIKIESTAFLGYDQLEAEIRIARYRKVVQKKKSFYQLVFDQTPFYGEAGGQVGDQGYLEANGVKTPVFDTQKENNLTVHLVEKLPENPEQVFKAVVNGDRRKQIASNHTATHLLHAALREVLGTHVEQKGSLVNADHLRFDFSHFQKVTDEELAKVEALVNNKIRENANLEEKRAIPIDEAKELGAMMLFGEKYGDAVRVIKFGESVELCGGTHAEATGQIGLLKIVSEGAVAAGIRRIEAITAARAEKYVNDQLGLLQTIKDTIKGSKDVVESIATLMKQNNELSKQIEDFQRESLKIVKANLKSKVMMERGVNIIAERVEVDNAGLLKDLVFQLKAEIENLFLVIGADIDGKPMLTVMISDNVVADKDLHAGKIVREAGKEIKGGGGGQPFYATAGGKDVNGLQAAIEKARSFIRK</sequence>
<evidence type="ECO:0000256" key="11">
    <source>
        <dbReference type="HAMAP-Rule" id="MF_00036"/>
    </source>
</evidence>
<dbReference type="GO" id="GO:0004813">
    <property type="term" value="F:alanine-tRNA ligase activity"/>
    <property type="evidence" value="ECO:0007669"/>
    <property type="project" value="UniProtKB-UniRule"/>
</dbReference>
<evidence type="ECO:0000256" key="3">
    <source>
        <dbReference type="ARBA" id="ARBA00022598"/>
    </source>
</evidence>
<dbReference type="PRINTS" id="PR00980">
    <property type="entry name" value="TRNASYNTHALA"/>
</dbReference>
<dbReference type="SUPFAM" id="SSF55681">
    <property type="entry name" value="Class II aaRS and biotin synthetases"/>
    <property type="match status" value="1"/>
</dbReference>
<keyword evidence="5 11" id="KW-0547">Nucleotide-binding</keyword>
<comment type="catalytic activity">
    <reaction evidence="11">
        <text>tRNA(Ala) + L-alanine + ATP = L-alanyl-tRNA(Ala) + AMP + diphosphate</text>
        <dbReference type="Rhea" id="RHEA:12540"/>
        <dbReference type="Rhea" id="RHEA-COMP:9657"/>
        <dbReference type="Rhea" id="RHEA-COMP:9923"/>
        <dbReference type="ChEBI" id="CHEBI:30616"/>
        <dbReference type="ChEBI" id="CHEBI:33019"/>
        <dbReference type="ChEBI" id="CHEBI:57972"/>
        <dbReference type="ChEBI" id="CHEBI:78442"/>
        <dbReference type="ChEBI" id="CHEBI:78497"/>
        <dbReference type="ChEBI" id="CHEBI:456215"/>
        <dbReference type="EC" id="6.1.1.7"/>
    </reaction>
</comment>
<dbReference type="InterPro" id="IPR018163">
    <property type="entry name" value="Thr/Ala-tRNA-synth_IIc_edit"/>
</dbReference>
<proteinExistence type="inferred from homology"/>
<dbReference type="Proteomes" id="UP000198964">
    <property type="component" value="Unassembled WGS sequence"/>
</dbReference>
<evidence type="ECO:0000256" key="9">
    <source>
        <dbReference type="ARBA" id="ARBA00022917"/>
    </source>
</evidence>
<dbReference type="InterPro" id="IPR050058">
    <property type="entry name" value="Ala-tRNA_ligase"/>
</dbReference>
<comment type="domain">
    <text evidence="11">Consists of three domains; the N-terminal catalytic domain, the editing domain and the C-terminal C-Ala domain. The editing domain removes incorrectly charged amino acids, while the C-Ala domain, along with tRNA(Ala), serves as a bridge to cooperatively bring together the editing and aminoacylation centers thus stimulating deacylation of misacylated tRNAs.</text>
</comment>
<comment type="similarity">
    <text evidence="1 11">Belongs to the class-II aminoacyl-tRNA synthetase family.</text>
</comment>
<keyword evidence="14" id="KW-1185">Reference proteome</keyword>
<name>A0A1I2LCJ6_9BACT</name>
<dbReference type="InterPro" id="IPR009000">
    <property type="entry name" value="Transl_B-barrel_sf"/>
</dbReference>
<comment type="cofactor">
    <cofactor evidence="11">
        <name>Zn(2+)</name>
        <dbReference type="ChEBI" id="CHEBI:29105"/>
    </cofactor>
    <text evidence="11">Binds 1 zinc ion per subunit.</text>
</comment>
<comment type="subcellular location">
    <subcellularLocation>
        <location evidence="11">Cytoplasm</location>
    </subcellularLocation>
</comment>
<dbReference type="InterPro" id="IPR023033">
    <property type="entry name" value="Ala_tRNA_ligase_euk/bac"/>
</dbReference>
<dbReference type="Gene3D" id="3.10.310.40">
    <property type="match status" value="1"/>
</dbReference>
<dbReference type="FunFam" id="3.10.310.40:FF:000001">
    <property type="entry name" value="Alanine--tRNA ligase"/>
    <property type="match status" value="1"/>
</dbReference>
<keyword evidence="4 11" id="KW-0479">Metal-binding</keyword>
<dbReference type="SUPFAM" id="SSF101353">
    <property type="entry name" value="Putative anticodon-binding domain of alanyl-tRNA synthetase (AlaRS)"/>
    <property type="match status" value="1"/>
</dbReference>
<dbReference type="GO" id="GO:0000049">
    <property type="term" value="F:tRNA binding"/>
    <property type="evidence" value="ECO:0007669"/>
    <property type="project" value="UniProtKB-KW"/>
</dbReference>
<dbReference type="Pfam" id="PF07973">
    <property type="entry name" value="tRNA_SAD"/>
    <property type="match status" value="1"/>
</dbReference>
<evidence type="ECO:0000256" key="10">
    <source>
        <dbReference type="ARBA" id="ARBA00023146"/>
    </source>
</evidence>
<dbReference type="InterPro" id="IPR002318">
    <property type="entry name" value="Ala-tRNA-lgiase_IIc"/>
</dbReference>
<keyword evidence="8 11" id="KW-0694">RNA-binding</keyword>
<keyword evidence="3 11" id="KW-0436">Ligase</keyword>
<feature type="binding site" evidence="11">
    <location>
        <position position="665"/>
    </location>
    <ligand>
        <name>Zn(2+)</name>
        <dbReference type="ChEBI" id="CHEBI:29105"/>
    </ligand>
</feature>
<dbReference type="GO" id="GO:0002161">
    <property type="term" value="F:aminoacyl-tRNA deacylase activity"/>
    <property type="evidence" value="ECO:0007669"/>
    <property type="project" value="TreeGrafter"/>
</dbReference>
<dbReference type="NCBIfam" id="TIGR00344">
    <property type="entry name" value="alaS"/>
    <property type="match status" value="1"/>
</dbReference>
<evidence type="ECO:0000256" key="5">
    <source>
        <dbReference type="ARBA" id="ARBA00022741"/>
    </source>
</evidence>
<reference evidence="13 14" key="1">
    <citation type="submission" date="2016-10" db="EMBL/GenBank/DDBJ databases">
        <authorList>
            <person name="de Groot N.N."/>
        </authorList>
    </citation>
    <scope>NUCLEOTIDE SEQUENCE [LARGE SCALE GENOMIC DNA]</scope>
    <source>
        <strain evidence="13 14">CGMCC 1.9156</strain>
    </source>
</reference>
<evidence type="ECO:0000256" key="1">
    <source>
        <dbReference type="ARBA" id="ARBA00008226"/>
    </source>
</evidence>
<evidence type="ECO:0000259" key="12">
    <source>
        <dbReference type="PROSITE" id="PS50860"/>
    </source>
</evidence>
<dbReference type="HAMAP" id="MF_00036_B">
    <property type="entry name" value="Ala_tRNA_synth_B"/>
    <property type="match status" value="1"/>
</dbReference>
<dbReference type="CDD" id="cd00673">
    <property type="entry name" value="AlaRS_core"/>
    <property type="match status" value="1"/>
</dbReference>
<keyword evidence="10 11" id="KW-0030">Aminoacyl-tRNA synthetase</keyword>
<evidence type="ECO:0000256" key="2">
    <source>
        <dbReference type="ARBA" id="ARBA00022555"/>
    </source>
</evidence>
<evidence type="ECO:0000313" key="13">
    <source>
        <dbReference type="EMBL" id="SFF76733.1"/>
    </source>
</evidence>
<comment type="function">
    <text evidence="11">Catalyzes the attachment of alanine to tRNA(Ala) in a two-step reaction: alanine is first activated by ATP to form Ala-AMP and then transferred to the acceptor end of tRNA(Ala). Also edits incorrectly charged Ser-tRNA(Ala) and Gly-tRNA(Ala) via its editing domain.</text>
</comment>
<dbReference type="FunFam" id="3.30.980.10:FF:000004">
    <property type="entry name" value="Alanine--tRNA ligase, cytoplasmic"/>
    <property type="match status" value="1"/>
</dbReference>
<dbReference type="STRING" id="655355.SAMN05216283_11572"/>
<evidence type="ECO:0000313" key="14">
    <source>
        <dbReference type="Proteomes" id="UP000198964"/>
    </source>
</evidence>
<feature type="binding site" evidence="11">
    <location>
        <position position="669"/>
    </location>
    <ligand>
        <name>Zn(2+)</name>
        <dbReference type="ChEBI" id="CHEBI:29105"/>
    </ligand>
</feature>
<keyword evidence="7 11" id="KW-0067">ATP-binding</keyword>
<dbReference type="SUPFAM" id="SSF50447">
    <property type="entry name" value="Translation proteins"/>
    <property type="match status" value="1"/>
</dbReference>
<protein>
    <recommendedName>
        <fullName evidence="11">Alanine--tRNA ligase</fullName>
        <ecNumber evidence="11">6.1.1.7</ecNumber>
    </recommendedName>
    <alternativeName>
        <fullName evidence="11">Alanyl-tRNA synthetase</fullName>
        <shortName evidence="11">AlaRS</shortName>
    </alternativeName>
</protein>
<dbReference type="InterPro" id="IPR018164">
    <property type="entry name" value="Ala-tRNA-synth_IIc_N"/>
</dbReference>
<dbReference type="Pfam" id="PF02272">
    <property type="entry name" value="DHHA1"/>
    <property type="match status" value="1"/>
</dbReference>
<dbReference type="Gene3D" id="3.30.980.10">
    <property type="entry name" value="Threonyl-trna Synthetase, Chain A, domain 2"/>
    <property type="match status" value="1"/>
</dbReference>
<evidence type="ECO:0000256" key="8">
    <source>
        <dbReference type="ARBA" id="ARBA00022884"/>
    </source>
</evidence>